<dbReference type="Gene3D" id="3.40.50.300">
    <property type="entry name" value="P-loop containing nucleotide triphosphate hydrolases"/>
    <property type="match status" value="1"/>
</dbReference>
<sequence length="544" mass="62847">MESLKLTKEAIAQANQFAGFLSYQPNFIGKALMDCANQIVFASTGNRAGKTSAIMHDYVIRLLGIHPIESKNIRPNTPVRVLRFCSETLPMEPSGTGEVKNTIYPEFRKWFPPFLIKKDITIRKPVMTLRDFQGGPDVLIEFVSYNQEVQSQAGVDRFSCYLDEESPQKFFEEQIPRLITARTEGHGGDLVCGSTSTNPMTWMYDELYERASIIYRSPTIIEYLKKEKNESHRVKEKTDSSKDIAVIMAASDDNPLLNTKIIDEMLGIYGDPDEMAVRRYGIFRQMSGSIFKQFDWRIHFIKKEKYFPNGIPHNALHARMIDYHQHVPWAITWAFLTSTDEMFVYNEWNPAPENYVTHQIVETIASQSGGYDYKINLIDPLASTVQSNTGTSVLDDINRHFYRLRKEGYGSGGFWNTWDTKSPKGTDEIRKRLRNSVICGTPLNNAQKVNGQTIHLPTLWIFNTCKQTAMSLKSWRKKEYENKEMLVNNDQPDRANSKWSHFVMCLEGILKHRGFNYTAVPRMREETWYLPPKKEYFHAQQATR</sequence>
<dbReference type="InterPro" id="IPR027417">
    <property type="entry name" value="P-loop_NTPase"/>
</dbReference>
<dbReference type="AlphaFoldDB" id="A0A6M3KZ90"/>
<evidence type="ECO:0008006" key="2">
    <source>
        <dbReference type="Google" id="ProtNLM"/>
    </source>
</evidence>
<reference evidence="1" key="1">
    <citation type="submission" date="2020-03" db="EMBL/GenBank/DDBJ databases">
        <title>The deep terrestrial virosphere.</title>
        <authorList>
            <person name="Holmfeldt K."/>
            <person name="Nilsson E."/>
            <person name="Simone D."/>
            <person name="Lopez-Fernandez M."/>
            <person name="Wu X."/>
            <person name="de Brujin I."/>
            <person name="Lundin D."/>
            <person name="Andersson A."/>
            <person name="Bertilsson S."/>
            <person name="Dopson M."/>
        </authorList>
    </citation>
    <scope>NUCLEOTIDE SEQUENCE</scope>
    <source>
        <strain evidence="1">MM415B02971</strain>
    </source>
</reference>
<organism evidence="1">
    <name type="scientific">viral metagenome</name>
    <dbReference type="NCBI Taxonomy" id="1070528"/>
    <lineage>
        <taxon>unclassified sequences</taxon>
        <taxon>metagenomes</taxon>
        <taxon>organismal metagenomes</taxon>
    </lineage>
</organism>
<dbReference type="EMBL" id="MT142713">
    <property type="protein sequence ID" value="QJA87527.1"/>
    <property type="molecule type" value="Genomic_DNA"/>
</dbReference>
<protein>
    <recommendedName>
        <fullName evidence="2">Terminase</fullName>
    </recommendedName>
</protein>
<gene>
    <name evidence="1" type="ORF">MM415B02971_0006</name>
</gene>
<accession>A0A6M3KZ90</accession>
<name>A0A6M3KZ90_9ZZZZ</name>
<dbReference type="Gene3D" id="3.30.420.280">
    <property type="match status" value="1"/>
</dbReference>
<proteinExistence type="predicted"/>
<evidence type="ECO:0000313" key="1">
    <source>
        <dbReference type="EMBL" id="QJA87527.1"/>
    </source>
</evidence>